<evidence type="ECO:0000259" key="11">
    <source>
        <dbReference type="Pfam" id="PF02705"/>
    </source>
</evidence>
<proteinExistence type="predicted"/>
<keyword evidence="3" id="KW-0633">Potassium transport</keyword>
<evidence type="ECO:0000256" key="5">
    <source>
        <dbReference type="ARBA" id="ARBA00022958"/>
    </source>
</evidence>
<dbReference type="NCBIfam" id="TIGR00794">
    <property type="entry name" value="kup"/>
    <property type="match status" value="1"/>
</dbReference>
<evidence type="ECO:0000256" key="4">
    <source>
        <dbReference type="ARBA" id="ARBA00022692"/>
    </source>
</evidence>
<feature type="transmembrane region" description="Helical" evidence="10">
    <location>
        <begin position="273"/>
        <end position="292"/>
    </location>
</feature>
<protein>
    <recommendedName>
        <fullName evidence="15">Potassium transporter</fullName>
    </recommendedName>
</protein>
<evidence type="ECO:0000256" key="6">
    <source>
        <dbReference type="ARBA" id="ARBA00022989"/>
    </source>
</evidence>
<dbReference type="GO" id="GO:0016020">
    <property type="term" value="C:membrane"/>
    <property type="evidence" value="ECO:0007669"/>
    <property type="project" value="UniProtKB-SubCell"/>
</dbReference>
<evidence type="ECO:0000313" key="14">
    <source>
        <dbReference type="Proteomes" id="UP001276659"/>
    </source>
</evidence>
<feature type="transmembrane region" description="Helical" evidence="10">
    <location>
        <begin position="147"/>
        <end position="168"/>
    </location>
</feature>
<feature type="transmembrane region" description="Helical" evidence="10">
    <location>
        <begin position="381"/>
        <end position="402"/>
    </location>
</feature>
<sequence>MATTIRIADTVHPLHTTKSNDDAPGHHIGADDGIYNMRDFTRTATGSSGVDRDGIFHMRGISRTFSRNSSKDKRGLGLKGGEKDGEPEDDDPGLRQSGDFKSRQVFHGKLLWWLAYQSIGVIYGDIGTSPLYVYSSTFKGPPSYDDLVGVLSIVLWSLTMMVTVKYVLIILRADNNGEGGTFSTYSLLSRYVNITNRDPREASLIEMKRYGTGDLESAGRHMRHGLEKSKVAKTLLKIMGVLAVSMVMSDGVLTPAQSVLGAVQGLEVVAPNITKSAIIGTTAAILILLFLIQPFGTSKIATTFAPIVIIWLAFNAVFGIYNLAKFDYTVLKAFNPGFAFKYLIRNKTDGWRSLGGVLLAFTGVEALFADLGAFSRKAIQISWLCYTFPCLLLAYIGQAAYISIHPSAYSNPFFNAAPPGTLYPSLIIAILAAIVASQAIITATFQLLAQIMKLSYFPQIKVVHTSKIFHGQLYVPLVNWLLMIGTVLVAAIYNNTISLGNAYGVCVMFVTFFDTCMVSLAAIFVWRISPYWVLLPWLTIACLDGVYLSSALTKVPNGAWFTITLAAVLASIFILWRFGKEQQWAAEAADRFPTTHFVKQGDEGPIQLKQIHGGQTLSTIKSFGVFFDKSGGTTPPVFSQFVIKLVAAPEVIVLFHLRPLETPSVPPENRYTVSRLAIRNGYRVIVRHGYNDEVITPDLASLIREQIHYFIRCSIPGHDHDAEHQAVGTHLVPTDAENTHTSSETSQSATDRDTKSHSNGDSSLSSKEPTKEPIVSSNWNGDDLPAQLAKLDEAYAHQVIYIIGKEQMKVKIGTGIFRKVLLHAFLWIRDNTRTKIANLRVPMDRVFEVGFVKDI</sequence>
<keyword evidence="14" id="KW-1185">Reference proteome</keyword>
<feature type="transmembrane region" description="Helical" evidence="10">
    <location>
        <begin position="304"/>
        <end position="324"/>
    </location>
</feature>
<keyword evidence="7" id="KW-0406">Ion transport</keyword>
<feature type="transmembrane region" description="Helical" evidence="10">
    <location>
        <begin position="422"/>
        <end position="452"/>
    </location>
</feature>
<evidence type="ECO:0000259" key="12">
    <source>
        <dbReference type="Pfam" id="PF22776"/>
    </source>
</evidence>
<feature type="region of interest" description="Disordered" evidence="9">
    <location>
        <begin position="1"/>
        <end position="28"/>
    </location>
</feature>
<dbReference type="InterPro" id="IPR053951">
    <property type="entry name" value="K_trans_N"/>
</dbReference>
<evidence type="ECO:0000256" key="8">
    <source>
        <dbReference type="ARBA" id="ARBA00023136"/>
    </source>
</evidence>
<evidence type="ECO:0000313" key="13">
    <source>
        <dbReference type="EMBL" id="KAK3170290.1"/>
    </source>
</evidence>
<comment type="subcellular location">
    <subcellularLocation>
        <location evidence="1">Membrane</location>
        <topology evidence="1">Multi-pass membrane protein</topology>
    </subcellularLocation>
</comment>
<evidence type="ECO:0000256" key="3">
    <source>
        <dbReference type="ARBA" id="ARBA00022538"/>
    </source>
</evidence>
<reference evidence="13" key="1">
    <citation type="submission" date="2022-11" db="EMBL/GenBank/DDBJ databases">
        <title>Chromosomal genome sequence assembly and mating type (MAT) locus characterization of the leprose asexual lichenized fungus Lepraria neglecta (Nyl.) Erichsen.</title>
        <authorList>
            <person name="Allen J.L."/>
            <person name="Pfeffer B."/>
        </authorList>
    </citation>
    <scope>NUCLEOTIDE SEQUENCE</scope>
    <source>
        <strain evidence="13">Allen 5258</strain>
    </source>
</reference>
<feature type="transmembrane region" description="Helical" evidence="10">
    <location>
        <begin position="558"/>
        <end position="576"/>
    </location>
</feature>
<keyword evidence="8 10" id="KW-0472">Membrane</keyword>
<organism evidence="13 14">
    <name type="scientific">Lepraria neglecta</name>
    <dbReference type="NCBI Taxonomy" id="209136"/>
    <lineage>
        <taxon>Eukaryota</taxon>
        <taxon>Fungi</taxon>
        <taxon>Dikarya</taxon>
        <taxon>Ascomycota</taxon>
        <taxon>Pezizomycotina</taxon>
        <taxon>Lecanoromycetes</taxon>
        <taxon>OSLEUM clade</taxon>
        <taxon>Lecanoromycetidae</taxon>
        <taxon>Lecanorales</taxon>
        <taxon>Lecanorineae</taxon>
        <taxon>Stereocaulaceae</taxon>
        <taxon>Lepraria</taxon>
    </lineage>
</organism>
<name>A0AAE0DI86_9LECA</name>
<feature type="transmembrane region" description="Helical" evidence="10">
    <location>
        <begin position="350"/>
        <end position="369"/>
    </location>
</feature>
<evidence type="ECO:0000256" key="9">
    <source>
        <dbReference type="SAM" id="MobiDB-lite"/>
    </source>
</evidence>
<feature type="transmembrane region" description="Helical" evidence="10">
    <location>
        <begin position="531"/>
        <end position="552"/>
    </location>
</feature>
<keyword evidence="2" id="KW-0813">Transport</keyword>
<dbReference type="PANTHER" id="PTHR30540:SF83">
    <property type="entry name" value="K+ POTASSIUM TRANSPORTER"/>
    <property type="match status" value="1"/>
</dbReference>
<feature type="domain" description="K+ potassium transporter C-terminal" evidence="12">
    <location>
        <begin position="623"/>
        <end position="855"/>
    </location>
</feature>
<feature type="transmembrane region" description="Helical" evidence="10">
    <location>
        <begin position="473"/>
        <end position="493"/>
    </location>
</feature>
<keyword evidence="6 10" id="KW-1133">Transmembrane helix</keyword>
<feature type="region of interest" description="Disordered" evidence="9">
    <location>
        <begin position="66"/>
        <end position="99"/>
    </location>
</feature>
<comment type="caution">
    <text evidence="13">The sequence shown here is derived from an EMBL/GenBank/DDBJ whole genome shotgun (WGS) entry which is preliminary data.</text>
</comment>
<feature type="domain" description="K+ potassium transporter integral membrane" evidence="11">
    <location>
        <begin position="114"/>
        <end position="599"/>
    </location>
</feature>
<feature type="transmembrane region" description="Helical" evidence="10">
    <location>
        <begin position="234"/>
        <end position="253"/>
    </location>
</feature>
<feature type="compositionally biased region" description="Basic and acidic residues" evidence="9">
    <location>
        <begin position="18"/>
        <end position="28"/>
    </location>
</feature>
<keyword evidence="4 10" id="KW-0812">Transmembrane</keyword>
<accession>A0AAE0DI86</accession>
<gene>
    <name evidence="13" type="ORF">OEA41_009677</name>
</gene>
<dbReference type="PANTHER" id="PTHR30540">
    <property type="entry name" value="OSMOTIC STRESS POTASSIUM TRANSPORTER"/>
    <property type="match status" value="1"/>
</dbReference>
<feature type="region of interest" description="Disordered" evidence="9">
    <location>
        <begin position="735"/>
        <end position="779"/>
    </location>
</feature>
<evidence type="ECO:0000256" key="10">
    <source>
        <dbReference type="SAM" id="Phobius"/>
    </source>
</evidence>
<dbReference type="Pfam" id="PF02705">
    <property type="entry name" value="K_trans"/>
    <property type="match status" value="1"/>
</dbReference>
<evidence type="ECO:0000256" key="2">
    <source>
        <dbReference type="ARBA" id="ARBA00022448"/>
    </source>
</evidence>
<feature type="compositionally biased region" description="Basic and acidic residues" evidence="9">
    <location>
        <begin position="69"/>
        <end position="84"/>
    </location>
</feature>
<dbReference type="InterPro" id="IPR003855">
    <property type="entry name" value="K+_transporter"/>
</dbReference>
<dbReference type="GO" id="GO:0015079">
    <property type="term" value="F:potassium ion transmembrane transporter activity"/>
    <property type="evidence" value="ECO:0007669"/>
    <property type="project" value="InterPro"/>
</dbReference>
<dbReference type="AlphaFoldDB" id="A0AAE0DI86"/>
<dbReference type="Pfam" id="PF22776">
    <property type="entry name" value="K_trans_C"/>
    <property type="match status" value="1"/>
</dbReference>
<dbReference type="InterPro" id="IPR053952">
    <property type="entry name" value="K_trans_C"/>
</dbReference>
<feature type="compositionally biased region" description="Polar residues" evidence="9">
    <location>
        <begin position="739"/>
        <end position="749"/>
    </location>
</feature>
<feature type="transmembrane region" description="Helical" evidence="10">
    <location>
        <begin position="110"/>
        <end position="135"/>
    </location>
</feature>
<dbReference type="EMBL" id="JASNWA010000009">
    <property type="protein sequence ID" value="KAK3170290.1"/>
    <property type="molecule type" value="Genomic_DNA"/>
</dbReference>
<evidence type="ECO:0000256" key="7">
    <source>
        <dbReference type="ARBA" id="ARBA00023065"/>
    </source>
</evidence>
<dbReference type="Proteomes" id="UP001276659">
    <property type="component" value="Unassembled WGS sequence"/>
</dbReference>
<keyword evidence="5" id="KW-0630">Potassium</keyword>
<evidence type="ECO:0008006" key="15">
    <source>
        <dbReference type="Google" id="ProtNLM"/>
    </source>
</evidence>
<evidence type="ECO:0000256" key="1">
    <source>
        <dbReference type="ARBA" id="ARBA00004141"/>
    </source>
</evidence>
<feature type="transmembrane region" description="Helical" evidence="10">
    <location>
        <begin position="499"/>
        <end position="524"/>
    </location>
</feature>